<reference evidence="4 5" key="1">
    <citation type="submission" date="2018-11" db="EMBL/GenBank/DDBJ databases">
        <title>Sequencing the genomes of 1000 actinobacteria strains.</title>
        <authorList>
            <person name="Klenk H.-P."/>
        </authorList>
    </citation>
    <scope>NUCLEOTIDE SEQUENCE [LARGE SCALE GENOMIC DNA]</scope>
    <source>
        <strain evidence="4 5">DSM 15700</strain>
    </source>
</reference>
<evidence type="ECO:0000313" key="5">
    <source>
        <dbReference type="Proteomes" id="UP000280501"/>
    </source>
</evidence>
<keyword evidence="2" id="KW-0479">Metal-binding</keyword>
<dbReference type="RefSeq" id="WP_123814491.1">
    <property type="nucleotide sequence ID" value="NZ_RKQZ01000001.1"/>
</dbReference>
<dbReference type="Pfam" id="PF13359">
    <property type="entry name" value="DDE_Tnp_4"/>
    <property type="match status" value="1"/>
</dbReference>
<keyword evidence="4" id="KW-0255">Endonuclease</keyword>
<name>A0A3N4Z6K9_9MICO</name>
<evidence type="ECO:0000259" key="3">
    <source>
        <dbReference type="Pfam" id="PF13359"/>
    </source>
</evidence>
<evidence type="ECO:0000256" key="2">
    <source>
        <dbReference type="ARBA" id="ARBA00022723"/>
    </source>
</evidence>
<organism evidence="4 5">
    <name type="scientific">Myceligenerans xiligouense</name>
    <dbReference type="NCBI Taxonomy" id="253184"/>
    <lineage>
        <taxon>Bacteria</taxon>
        <taxon>Bacillati</taxon>
        <taxon>Actinomycetota</taxon>
        <taxon>Actinomycetes</taxon>
        <taxon>Micrococcales</taxon>
        <taxon>Promicromonosporaceae</taxon>
        <taxon>Myceligenerans</taxon>
    </lineage>
</organism>
<dbReference type="GO" id="GO:0046872">
    <property type="term" value="F:metal ion binding"/>
    <property type="evidence" value="ECO:0007669"/>
    <property type="project" value="UniProtKB-KW"/>
</dbReference>
<dbReference type="Proteomes" id="UP000280501">
    <property type="component" value="Unassembled WGS sequence"/>
</dbReference>
<proteinExistence type="predicted"/>
<gene>
    <name evidence="4" type="ORF">EDD34_2086</name>
</gene>
<sequence>MRYHSTVGLTPAQTSELIARAWQVHDGRPPAERENFTMPFGRAVVMVLIMARHNLRQQMTADLYETSQPTVSRIWRYLIALLGQVTALDRKHLAQALKIGVVLIDGTPIPTGNRAGTGTTNFNGKHRKQALNIQVAARLGGALVGVSRPVRGSRHDSRALEEVGWADQITTARAGNELLAVFADSAYVKHTRLTPRPKKKDEPRTEADREWNRKIASMRAPVERTIAHLKQWKILSTGYRGRLSELPSVIHAITNLEFYRQSP</sequence>
<feature type="domain" description="DDE Tnp4" evidence="3">
    <location>
        <begin position="104"/>
        <end position="254"/>
    </location>
</feature>
<protein>
    <submittedName>
        <fullName evidence="4">DDE superfamily endonuclease</fullName>
    </submittedName>
</protein>
<accession>A0A3N4Z6K9</accession>
<comment type="cofactor">
    <cofactor evidence="1">
        <name>a divalent metal cation</name>
        <dbReference type="ChEBI" id="CHEBI:60240"/>
    </cofactor>
</comment>
<evidence type="ECO:0000313" key="4">
    <source>
        <dbReference type="EMBL" id="RPF21458.1"/>
    </source>
</evidence>
<keyword evidence="4" id="KW-0378">Hydrolase</keyword>
<comment type="caution">
    <text evidence="4">The sequence shown here is derived from an EMBL/GenBank/DDBJ whole genome shotgun (WGS) entry which is preliminary data.</text>
</comment>
<dbReference type="OrthoDB" id="5141296at2"/>
<dbReference type="GO" id="GO:0004519">
    <property type="term" value="F:endonuclease activity"/>
    <property type="evidence" value="ECO:0007669"/>
    <property type="project" value="UniProtKB-KW"/>
</dbReference>
<keyword evidence="4" id="KW-0540">Nuclease</keyword>
<dbReference type="AlphaFoldDB" id="A0A3N4Z6K9"/>
<dbReference type="EMBL" id="RKQZ01000001">
    <property type="protein sequence ID" value="RPF21458.1"/>
    <property type="molecule type" value="Genomic_DNA"/>
</dbReference>
<evidence type="ECO:0000256" key="1">
    <source>
        <dbReference type="ARBA" id="ARBA00001968"/>
    </source>
</evidence>
<dbReference type="InterPro" id="IPR027806">
    <property type="entry name" value="HARBI1_dom"/>
</dbReference>
<keyword evidence="5" id="KW-1185">Reference proteome</keyword>